<organism evidence="5 6">
    <name type="scientific">Nocardia aurantia</name>
    <dbReference type="NCBI Taxonomy" id="2585199"/>
    <lineage>
        <taxon>Bacteria</taxon>
        <taxon>Bacillati</taxon>
        <taxon>Actinomycetota</taxon>
        <taxon>Actinomycetes</taxon>
        <taxon>Mycobacteriales</taxon>
        <taxon>Nocardiaceae</taxon>
        <taxon>Nocardia</taxon>
    </lineage>
</organism>
<dbReference type="NCBIfam" id="NF004283">
    <property type="entry name" value="PRK05692.1"/>
    <property type="match status" value="1"/>
</dbReference>
<dbReference type="PANTHER" id="PTHR42738:SF7">
    <property type="entry name" value="HYDROXYMETHYLGLUTARYL-COA LYASE"/>
    <property type="match status" value="1"/>
</dbReference>
<evidence type="ECO:0000313" key="6">
    <source>
        <dbReference type="Proteomes" id="UP000431401"/>
    </source>
</evidence>
<dbReference type="InterPro" id="IPR043594">
    <property type="entry name" value="HMGL"/>
</dbReference>
<dbReference type="EMBL" id="WEGI01000014">
    <property type="protein sequence ID" value="MQY30625.1"/>
    <property type="molecule type" value="Genomic_DNA"/>
</dbReference>
<dbReference type="AlphaFoldDB" id="A0A7K0DY48"/>
<name>A0A7K0DY48_9NOCA</name>
<dbReference type="OrthoDB" id="9784013at2"/>
<dbReference type="GO" id="GO:0004419">
    <property type="term" value="F:hydroxymethylglutaryl-CoA lyase activity"/>
    <property type="evidence" value="ECO:0007669"/>
    <property type="project" value="UniProtKB-EC"/>
</dbReference>
<evidence type="ECO:0000313" key="5">
    <source>
        <dbReference type="EMBL" id="MQY30625.1"/>
    </source>
</evidence>
<dbReference type="InterPro" id="IPR013785">
    <property type="entry name" value="Aldolase_TIM"/>
</dbReference>
<evidence type="ECO:0000259" key="4">
    <source>
        <dbReference type="PROSITE" id="PS50991"/>
    </source>
</evidence>
<proteinExistence type="inferred from homology"/>
<dbReference type="CDD" id="cd07938">
    <property type="entry name" value="DRE_TIM_HMGL"/>
    <property type="match status" value="1"/>
</dbReference>
<accession>A0A7K0DY48</accession>
<dbReference type="PROSITE" id="PS50991">
    <property type="entry name" value="PYR_CT"/>
    <property type="match status" value="1"/>
</dbReference>
<keyword evidence="2" id="KW-0479">Metal-binding</keyword>
<reference evidence="5 6" key="1">
    <citation type="submission" date="2019-10" db="EMBL/GenBank/DDBJ databases">
        <title>Nocardia macrotermitis sp. nov. and Nocardia aurantia sp. nov., isolated from the gut of fungus growing-termite Macrotermes natalensis.</title>
        <authorList>
            <person name="Benndorf R."/>
            <person name="Schwitalla J."/>
            <person name="Martin K."/>
            <person name="De Beer W."/>
            <person name="Kaster A.-K."/>
            <person name="Vollmers J."/>
            <person name="Poulsen M."/>
            <person name="Beemelmanns C."/>
        </authorList>
    </citation>
    <scope>NUCLEOTIDE SEQUENCE [LARGE SCALE GENOMIC DNA]</scope>
    <source>
        <strain evidence="5 6">RB56</strain>
    </source>
</reference>
<dbReference type="EC" id="4.1.3.4" evidence="5"/>
<dbReference type="SUPFAM" id="SSF51569">
    <property type="entry name" value="Aldolase"/>
    <property type="match status" value="1"/>
</dbReference>
<dbReference type="InterPro" id="IPR000891">
    <property type="entry name" value="PYR_CT"/>
</dbReference>
<evidence type="ECO:0000256" key="2">
    <source>
        <dbReference type="ARBA" id="ARBA00022723"/>
    </source>
</evidence>
<dbReference type="Pfam" id="PF00682">
    <property type="entry name" value="HMGL-like"/>
    <property type="match status" value="1"/>
</dbReference>
<keyword evidence="6" id="KW-1185">Reference proteome</keyword>
<dbReference type="GO" id="GO:0006552">
    <property type="term" value="P:L-leucine catabolic process"/>
    <property type="evidence" value="ECO:0007669"/>
    <property type="project" value="TreeGrafter"/>
</dbReference>
<comment type="caution">
    <text evidence="5">The sequence shown here is derived from an EMBL/GenBank/DDBJ whole genome shotgun (WGS) entry which is preliminary data.</text>
</comment>
<evidence type="ECO:0000256" key="1">
    <source>
        <dbReference type="ARBA" id="ARBA00009405"/>
    </source>
</evidence>
<gene>
    <name evidence="5" type="primary">yngG</name>
    <name evidence="5" type="ORF">NRB56_62270</name>
</gene>
<dbReference type="GO" id="GO:0046872">
    <property type="term" value="F:metal ion binding"/>
    <property type="evidence" value="ECO:0007669"/>
    <property type="project" value="UniProtKB-KW"/>
</dbReference>
<dbReference type="Gene3D" id="3.20.20.70">
    <property type="entry name" value="Aldolase class I"/>
    <property type="match status" value="1"/>
</dbReference>
<comment type="similarity">
    <text evidence="1">Belongs to the HMG-CoA lyase family.</text>
</comment>
<keyword evidence="3 5" id="KW-0456">Lyase</keyword>
<feature type="domain" description="Pyruvate carboxyltransferase" evidence="4">
    <location>
        <begin position="5"/>
        <end position="273"/>
    </location>
</feature>
<evidence type="ECO:0000256" key="3">
    <source>
        <dbReference type="ARBA" id="ARBA00023239"/>
    </source>
</evidence>
<protein>
    <submittedName>
        <fullName evidence="5">Hydroxymethylglutaryl-CoA lyase YngG</fullName>
        <ecNumber evidence="5">4.1.3.4</ecNumber>
    </submittedName>
</protein>
<dbReference type="RefSeq" id="WP_153347869.1">
    <property type="nucleotide sequence ID" value="NZ_WEGI01000014.1"/>
</dbReference>
<dbReference type="Proteomes" id="UP000431401">
    <property type="component" value="Unassembled WGS sequence"/>
</dbReference>
<dbReference type="GO" id="GO:0046951">
    <property type="term" value="P:ketone body biosynthetic process"/>
    <property type="evidence" value="ECO:0007669"/>
    <property type="project" value="TreeGrafter"/>
</dbReference>
<sequence length="302" mass="31149">MTTGPTIVDVSLRDGLQNESVLVPTADKIRFADLLADAGVRRIEAASFVHPKLVPAMADAEAVLAGIHRVEGVSYSALVLNDRGLDRALDAAVDEINVVVCASDTFSRRNQNMSTADSTRIAAGIIERARAAGIFATVTVGTAFGCPFEGEVDPAAVLRIVTAAHAAGAQEICLADTIGVGVPPQVSLLADRTRAITGPDTGLRFHFHNTRNTGYANAWTALAHGADTLDSSVGGIGGCPFAPRATGNIATEDLVYLLDRGGQPTGLDLEALIAASGEMTMLLGKELPALLPRAGGFPGAVG</sequence>
<dbReference type="PANTHER" id="PTHR42738">
    <property type="entry name" value="HYDROXYMETHYLGLUTARYL-COA LYASE"/>
    <property type="match status" value="1"/>
</dbReference>